<name>A0AAD9K955_9ANNE</name>
<dbReference type="EMBL" id="JAODUP010000040">
    <property type="protein sequence ID" value="KAK2166320.1"/>
    <property type="molecule type" value="Genomic_DNA"/>
</dbReference>
<dbReference type="Proteomes" id="UP001208570">
    <property type="component" value="Unassembled WGS sequence"/>
</dbReference>
<accession>A0AAD9K955</accession>
<evidence type="ECO:0000313" key="2">
    <source>
        <dbReference type="Proteomes" id="UP001208570"/>
    </source>
</evidence>
<sequence>MECSTQQWKLDKYARFLGNVQSRSRGKAFFGKSKSADNMKWKLYECGKGNLVLTVTNSHHLLITYNNEIQVS</sequence>
<comment type="caution">
    <text evidence="1">The sequence shown here is derived from an EMBL/GenBank/DDBJ whole genome shotgun (WGS) entry which is preliminary data.</text>
</comment>
<dbReference type="AlphaFoldDB" id="A0AAD9K955"/>
<proteinExistence type="predicted"/>
<organism evidence="1 2">
    <name type="scientific">Paralvinella palmiformis</name>
    <dbReference type="NCBI Taxonomy" id="53620"/>
    <lineage>
        <taxon>Eukaryota</taxon>
        <taxon>Metazoa</taxon>
        <taxon>Spiralia</taxon>
        <taxon>Lophotrochozoa</taxon>
        <taxon>Annelida</taxon>
        <taxon>Polychaeta</taxon>
        <taxon>Sedentaria</taxon>
        <taxon>Canalipalpata</taxon>
        <taxon>Terebellida</taxon>
        <taxon>Terebelliformia</taxon>
        <taxon>Alvinellidae</taxon>
        <taxon>Paralvinella</taxon>
    </lineage>
</organism>
<reference evidence="1" key="1">
    <citation type="journal article" date="2023" name="Mol. Biol. Evol.">
        <title>Third-Generation Sequencing Reveals the Adaptive Role of the Epigenome in Three Deep-Sea Polychaetes.</title>
        <authorList>
            <person name="Perez M."/>
            <person name="Aroh O."/>
            <person name="Sun Y."/>
            <person name="Lan Y."/>
            <person name="Juniper S.K."/>
            <person name="Young C.R."/>
            <person name="Angers B."/>
            <person name="Qian P.Y."/>
        </authorList>
    </citation>
    <scope>NUCLEOTIDE SEQUENCE</scope>
    <source>
        <strain evidence="1">P08H-3</strain>
    </source>
</reference>
<protein>
    <submittedName>
        <fullName evidence="1">Uncharacterized protein</fullName>
    </submittedName>
</protein>
<feature type="non-terminal residue" evidence="1">
    <location>
        <position position="1"/>
    </location>
</feature>
<evidence type="ECO:0000313" key="1">
    <source>
        <dbReference type="EMBL" id="KAK2166320.1"/>
    </source>
</evidence>
<gene>
    <name evidence="1" type="ORF">LSH36_40g17011</name>
</gene>
<keyword evidence="2" id="KW-1185">Reference proteome</keyword>